<evidence type="ECO:0000256" key="1">
    <source>
        <dbReference type="SAM" id="Phobius"/>
    </source>
</evidence>
<feature type="chain" id="PRO_5012613962" evidence="2">
    <location>
        <begin position="24"/>
        <end position="447"/>
    </location>
</feature>
<sequence length="447" mass="48644">MTRSSRFAWIVALLFIASMSQYAPTAFNALAHGEVQIWNLDAAAIEGAGPTKYFKDALLLFLAVYWPVALSRQRFPAGMRQFLTCYVVWLMLMVSVGLIAFIVQWSPIYFLLSGVRWLILLHASLGLFVLARNMPREPAVQNRLLVLLGVLAVVDAYVALRQFSLGVTLKEIAFAAGRLTGVFSNAGVAGTFGVALAIFALILDRASTPGRIGLIALAMFIAVSSGTRSAMVSIAIVAALVSWELVSLRLARATKQLLVVLAVPVAIAALVGGYFVMVDAVGRGDMFAEQLNEGGRVANFMLALSDFSIADPGEMLVGRGLGIATNTAISYQIVQGIDPSQFRFNRLIDNTFVTLTFQTGVLGLVLFVAGALAFFRFVRPGPVAYARARYRALLVITLMMLFGGNLLEQYFLLTTLFIAFGDLYGKFGQNEAHVYSEEFSREILTRS</sequence>
<accession>A0A1N7S730</accession>
<proteinExistence type="predicted"/>
<protein>
    <submittedName>
        <fullName evidence="3">Uncharacterized protein</fullName>
    </submittedName>
</protein>
<feature type="transmembrane region" description="Helical" evidence="1">
    <location>
        <begin position="143"/>
        <end position="160"/>
    </location>
</feature>
<name>A0A1N7S730_9BURK</name>
<keyword evidence="2" id="KW-0732">Signal</keyword>
<feature type="transmembrane region" description="Helical" evidence="1">
    <location>
        <begin position="53"/>
        <end position="70"/>
    </location>
</feature>
<reference evidence="3 4" key="1">
    <citation type="submission" date="2016-12" db="EMBL/GenBank/DDBJ databases">
        <authorList>
            <person name="Song W.-J."/>
            <person name="Kurnit D.M."/>
        </authorList>
    </citation>
    <scope>NUCLEOTIDE SEQUENCE [LARGE SCALE GENOMIC DNA]</scope>
    <source>
        <strain evidence="3 4">STM7296</strain>
    </source>
</reference>
<feature type="transmembrane region" description="Helical" evidence="1">
    <location>
        <begin position="180"/>
        <end position="203"/>
    </location>
</feature>
<feature type="transmembrane region" description="Helical" evidence="1">
    <location>
        <begin position="108"/>
        <end position="131"/>
    </location>
</feature>
<feature type="signal peptide" evidence="2">
    <location>
        <begin position="1"/>
        <end position="23"/>
    </location>
</feature>
<feature type="transmembrane region" description="Helical" evidence="1">
    <location>
        <begin position="257"/>
        <end position="277"/>
    </location>
</feature>
<keyword evidence="4" id="KW-1185">Reference proteome</keyword>
<feature type="transmembrane region" description="Helical" evidence="1">
    <location>
        <begin position="210"/>
        <end position="226"/>
    </location>
</feature>
<evidence type="ECO:0000313" key="3">
    <source>
        <dbReference type="EMBL" id="SIT42823.1"/>
    </source>
</evidence>
<dbReference type="EMBL" id="CYGX02000038">
    <property type="protein sequence ID" value="SIT42823.1"/>
    <property type="molecule type" value="Genomic_DNA"/>
</dbReference>
<feature type="transmembrane region" description="Helical" evidence="1">
    <location>
        <begin position="355"/>
        <end position="378"/>
    </location>
</feature>
<feature type="transmembrane region" description="Helical" evidence="1">
    <location>
        <begin position="82"/>
        <end position="102"/>
    </location>
</feature>
<evidence type="ECO:0000256" key="2">
    <source>
        <dbReference type="SAM" id="SignalP"/>
    </source>
</evidence>
<keyword evidence="1" id="KW-0812">Transmembrane</keyword>
<keyword evidence="1" id="KW-1133">Transmembrane helix</keyword>
<feature type="transmembrane region" description="Helical" evidence="1">
    <location>
        <begin position="390"/>
        <end position="407"/>
    </location>
</feature>
<dbReference type="Proteomes" id="UP000187012">
    <property type="component" value="Unassembled WGS sequence"/>
</dbReference>
<keyword evidence="1" id="KW-0472">Membrane</keyword>
<dbReference type="AlphaFoldDB" id="A0A1N7S730"/>
<feature type="transmembrane region" description="Helical" evidence="1">
    <location>
        <begin position="232"/>
        <end position="250"/>
    </location>
</feature>
<organism evidence="3 4">
    <name type="scientific">Paraburkholderia ribeironis</name>
    <dbReference type="NCBI Taxonomy" id="1247936"/>
    <lineage>
        <taxon>Bacteria</taxon>
        <taxon>Pseudomonadati</taxon>
        <taxon>Pseudomonadota</taxon>
        <taxon>Betaproteobacteria</taxon>
        <taxon>Burkholderiales</taxon>
        <taxon>Burkholderiaceae</taxon>
        <taxon>Paraburkholderia</taxon>
    </lineage>
</organism>
<dbReference type="STRING" id="1247936.BN2475_380102"/>
<gene>
    <name evidence="3" type="ORF">BN2475_380102</name>
</gene>
<evidence type="ECO:0000313" key="4">
    <source>
        <dbReference type="Proteomes" id="UP000187012"/>
    </source>
</evidence>